<dbReference type="Pfam" id="PF05705">
    <property type="entry name" value="DUF829"/>
    <property type="match status" value="1"/>
</dbReference>
<sequence length="312" mass="34435">MAATAPESAPTSTVQGGLHGFTKISNVVYLYRPEARKSSASDLSLAKSPRLIVLAGWMGAREPHLAKYTTRLQALYPDSPIVVLRSFPYHFTTRISSHPREVGVAVPVIKSILAGYGGADDKDDAEGGATKPTMLVHLFSNGGSAALRHLREQYAASSQGGEGGSLPPYVTIYDSAPGKFQWQRSVTAFMASATRLNIFARLAMRFFVNCLFGFYWVTHVPWGRPGYLDRTWLAQNDRQANAAEVRRAYIYSEEDALVDYRDVEEHSASAVRNGFTVSALEKFRGSAHVAHVRVDEARYWGVVKDTWENSGR</sequence>
<protein>
    <recommendedName>
        <fullName evidence="3">Indole-diterpene biosynthesis protein PaxU</fullName>
    </recommendedName>
</protein>
<reference evidence="1" key="1">
    <citation type="submission" date="2017-09" db="EMBL/GenBank/DDBJ databases">
        <title>Polyketide synthases of a Diaporthe helianthi virulent isolate.</title>
        <authorList>
            <person name="Baroncelli R."/>
        </authorList>
    </citation>
    <scope>NUCLEOTIDE SEQUENCE [LARGE SCALE GENOMIC DNA]</scope>
    <source>
        <strain evidence="1">7/96</strain>
    </source>
</reference>
<dbReference type="PANTHER" id="PTHR12265:SF40">
    <property type="entry name" value="DUF829-DOMAIN-CONTAINING PROTEIN"/>
    <property type="match status" value="1"/>
</dbReference>
<evidence type="ECO:0008006" key="3">
    <source>
        <dbReference type="Google" id="ProtNLM"/>
    </source>
</evidence>
<accession>A0A2P5I902</accession>
<gene>
    <name evidence="1" type="ORF">DHEL01_v202636</name>
</gene>
<comment type="caution">
    <text evidence="1">The sequence shown here is derived from an EMBL/GenBank/DDBJ whole genome shotgun (WGS) entry which is preliminary data.</text>
</comment>
<organism evidence="1 2">
    <name type="scientific">Diaporthe helianthi</name>
    <dbReference type="NCBI Taxonomy" id="158607"/>
    <lineage>
        <taxon>Eukaryota</taxon>
        <taxon>Fungi</taxon>
        <taxon>Dikarya</taxon>
        <taxon>Ascomycota</taxon>
        <taxon>Pezizomycotina</taxon>
        <taxon>Sordariomycetes</taxon>
        <taxon>Sordariomycetidae</taxon>
        <taxon>Diaporthales</taxon>
        <taxon>Diaporthaceae</taxon>
        <taxon>Diaporthe</taxon>
    </lineage>
</organism>
<dbReference type="Proteomes" id="UP000094444">
    <property type="component" value="Unassembled WGS sequence"/>
</dbReference>
<dbReference type="EMBL" id="MAVT02000146">
    <property type="protein sequence ID" value="POS78978.1"/>
    <property type="molecule type" value="Genomic_DNA"/>
</dbReference>
<keyword evidence="2" id="KW-1185">Reference proteome</keyword>
<dbReference type="InterPro" id="IPR008547">
    <property type="entry name" value="DUF829_TMEM53"/>
</dbReference>
<dbReference type="PANTHER" id="PTHR12265">
    <property type="entry name" value="TRANSMEMBRANE PROTEIN 53"/>
    <property type="match status" value="1"/>
</dbReference>
<dbReference type="OrthoDB" id="77878at2759"/>
<dbReference type="AlphaFoldDB" id="A0A2P5I902"/>
<evidence type="ECO:0000313" key="2">
    <source>
        <dbReference type="Proteomes" id="UP000094444"/>
    </source>
</evidence>
<proteinExistence type="predicted"/>
<evidence type="ECO:0000313" key="1">
    <source>
        <dbReference type="EMBL" id="POS78978.1"/>
    </source>
</evidence>
<dbReference type="InParanoid" id="A0A2P5I902"/>
<name>A0A2P5I902_DIAHE</name>